<accession>A0AAD7NS18</accession>
<evidence type="ECO:0000313" key="2">
    <source>
        <dbReference type="Proteomes" id="UP001215598"/>
    </source>
</evidence>
<name>A0AAD7NS18_9AGAR</name>
<organism evidence="1 2">
    <name type="scientific">Mycena metata</name>
    <dbReference type="NCBI Taxonomy" id="1033252"/>
    <lineage>
        <taxon>Eukaryota</taxon>
        <taxon>Fungi</taxon>
        <taxon>Dikarya</taxon>
        <taxon>Basidiomycota</taxon>
        <taxon>Agaricomycotina</taxon>
        <taxon>Agaricomycetes</taxon>
        <taxon>Agaricomycetidae</taxon>
        <taxon>Agaricales</taxon>
        <taxon>Marasmiineae</taxon>
        <taxon>Mycenaceae</taxon>
        <taxon>Mycena</taxon>
    </lineage>
</organism>
<reference evidence="1" key="1">
    <citation type="submission" date="2023-03" db="EMBL/GenBank/DDBJ databases">
        <title>Massive genome expansion in bonnet fungi (Mycena s.s.) driven by repeated elements and novel gene families across ecological guilds.</title>
        <authorList>
            <consortium name="Lawrence Berkeley National Laboratory"/>
            <person name="Harder C.B."/>
            <person name="Miyauchi S."/>
            <person name="Viragh M."/>
            <person name="Kuo A."/>
            <person name="Thoen E."/>
            <person name="Andreopoulos B."/>
            <person name="Lu D."/>
            <person name="Skrede I."/>
            <person name="Drula E."/>
            <person name="Henrissat B."/>
            <person name="Morin E."/>
            <person name="Kohler A."/>
            <person name="Barry K."/>
            <person name="LaButti K."/>
            <person name="Morin E."/>
            <person name="Salamov A."/>
            <person name="Lipzen A."/>
            <person name="Mereny Z."/>
            <person name="Hegedus B."/>
            <person name="Baldrian P."/>
            <person name="Stursova M."/>
            <person name="Weitz H."/>
            <person name="Taylor A."/>
            <person name="Grigoriev I.V."/>
            <person name="Nagy L.G."/>
            <person name="Martin F."/>
            <person name="Kauserud H."/>
        </authorList>
    </citation>
    <scope>NUCLEOTIDE SEQUENCE</scope>
    <source>
        <strain evidence="1">CBHHK182m</strain>
    </source>
</reference>
<comment type="caution">
    <text evidence="1">The sequence shown here is derived from an EMBL/GenBank/DDBJ whole genome shotgun (WGS) entry which is preliminary data.</text>
</comment>
<keyword evidence="2" id="KW-1185">Reference proteome</keyword>
<gene>
    <name evidence="1" type="ORF">B0H16DRAFT_1254718</name>
</gene>
<protein>
    <submittedName>
        <fullName evidence="1">Uncharacterized protein</fullName>
    </submittedName>
</protein>
<sequence length="87" mass="8514">AALALAADAASASKNGIATPDIFPLSPVGNVAAVQDMNGDTRLYSQNPDNTIQETGVTSPFNGGGQSFGPTILVSGGEVLGGTPIAA</sequence>
<dbReference type="AlphaFoldDB" id="A0AAD7NS18"/>
<feature type="non-terminal residue" evidence="1">
    <location>
        <position position="87"/>
    </location>
</feature>
<dbReference type="Proteomes" id="UP001215598">
    <property type="component" value="Unassembled WGS sequence"/>
</dbReference>
<evidence type="ECO:0000313" key="1">
    <source>
        <dbReference type="EMBL" id="KAJ7772293.1"/>
    </source>
</evidence>
<dbReference type="EMBL" id="JARKIB010000014">
    <property type="protein sequence ID" value="KAJ7772293.1"/>
    <property type="molecule type" value="Genomic_DNA"/>
</dbReference>
<proteinExistence type="predicted"/>
<feature type="non-terminal residue" evidence="1">
    <location>
        <position position="1"/>
    </location>
</feature>